<accession>A0A9D1TIP2</accession>
<proteinExistence type="predicted"/>
<sequence>MNTMQNTNPMTNPMQSASCQDLIKPWLEAIKANPNLTKEQITPQIAQLIKSGVSPVDAFSSGREAELLNKIAQLQEIIRAMQINDKNKLSSIGSLSSTPILSDAFISGLSK</sequence>
<name>A0A9D1TIP2_9FIRM</name>
<protein>
    <submittedName>
        <fullName evidence="1">Uncharacterized protein</fullName>
    </submittedName>
</protein>
<evidence type="ECO:0000313" key="1">
    <source>
        <dbReference type="EMBL" id="HIV62175.1"/>
    </source>
</evidence>
<dbReference type="EMBL" id="DXIE01000030">
    <property type="protein sequence ID" value="HIV62175.1"/>
    <property type="molecule type" value="Genomic_DNA"/>
</dbReference>
<comment type="caution">
    <text evidence="1">The sequence shown here is derived from an EMBL/GenBank/DDBJ whole genome shotgun (WGS) entry which is preliminary data.</text>
</comment>
<dbReference type="AlphaFoldDB" id="A0A9D1TIP2"/>
<organism evidence="1 2">
    <name type="scientific">Candidatus Butyricicoccus avistercoris</name>
    <dbReference type="NCBI Taxonomy" id="2838518"/>
    <lineage>
        <taxon>Bacteria</taxon>
        <taxon>Bacillati</taxon>
        <taxon>Bacillota</taxon>
        <taxon>Clostridia</taxon>
        <taxon>Eubacteriales</taxon>
        <taxon>Butyricicoccaceae</taxon>
        <taxon>Butyricicoccus</taxon>
    </lineage>
</organism>
<reference evidence="1" key="2">
    <citation type="submission" date="2021-04" db="EMBL/GenBank/DDBJ databases">
        <authorList>
            <person name="Gilroy R."/>
        </authorList>
    </citation>
    <scope>NUCLEOTIDE SEQUENCE</scope>
    <source>
        <strain evidence="1">CHK193-4272</strain>
    </source>
</reference>
<reference evidence="1" key="1">
    <citation type="journal article" date="2021" name="PeerJ">
        <title>Extensive microbial diversity within the chicken gut microbiome revealed by metagenomics and culture.</title>
        <authorList>
            <person name="Gilroy R."/>
            <person name="Ravi A."/>
            <person name="Getino M."/>
            <person name="Pursley I."/>
            <person name="Horton D.L."/>
            <person name="Alikhan N.F."/>
            <person name="Baker D."/>
            <person name="Gharbi K."/>
            <person name="Hall N."/>
            <person name="Watson M."/>
            <person name="Adriaenssens E.M."/>
            <person name="Foster-Nyarko E."/>
            <person name="Jarju S."/>
            <person name="Secka A."/>
            <person name="Antonio M."/>
            <person name="Oren A."/>
            <person name="Chaudhuri R.R."/>
            <person name="La Ragione R."/>
            <person name="Hildebrand F."/>
            <person name="Pallen M.J."/>
        </authorList>
    </citation>
    <scope>NUCLEOTIDE SEQUENCE</scope>
    <source>
        <strain evidence="1">CHK193-4272</strain>
    </source>
</reference>
<dbReference type="Proteomes" id="UP000886808">
    <property type="component" value="Unassembled WGS sequence"/>
</dbReference>
<evidence type="ECO:0000313" key="2">
    <source>
        <dbReference type="Proteomes" id="UP000886808"/>
    </source>
</evidence>
<gene>
    <name evidence="1" type="ORF">H9746_04905</name>
</gene>